<evidence type="ECO:0000256" key="4">
    <source>
        <dbReference type="ARBA" id="ARBA00022833"/>
    </source>
</evidence>
<comment type="pathway">
    <text evidence="7">Amino-acid biosynthesis; L-methionine biosynthesis via salvage pathway; L-methionine from S-methyl-5-thio-alpha-D-ribose 1-phosphate: step 2/6.</text>
</comment>
<dbReference type="EMBL" id="KC584068">
    <property type="protein sequence ID" value="AGT02796.1"/>
    <property type="molecule type" value="Genomic_DNA"/>
</dbReference>
<dbReference type="EC" id="4.2.1.109" evidence="7"/>
<keyword evidence="1 7" id="KW-0963">Cytoplasm</keyword>
<feature type="active site" description="Proton donor/acceptor" evidence="7">
    <location>
        <position position="126"/>
    </location>
</feature>
<dbReference type="InterPro" id="IPR036409">
    <property type="entry name" value="Aldolase_II/adducin_N_sf"/>
</dbReference>
<sequence length="238" mass="26767">MTDLPVTHPEHPRNLIPELCRHFFHLGWATGTGGGISIKHGSVYYLAPSGVPKERIQPDDIFEMDANQNVLVSPPEEKKLKVSECAPLFYNAYRMRDAGACLHSHSPNVVLISMLCEKEFRISHIEMIKGIYNPETKKALGYRDTLVVPIIENVDHEKDLTASMAACMKEYPNTNAVIVRRHGIYVWGPTWQKAKGMVECLDYLMETALKMHQLGLPWVVSDAEAEKGGASLKRSRPE</sequence>
<dbReference type="InterPro" id="IPR027514">
    <property type="entry name" value="Salvage_MtnB_euk"/>
</dbReference>
<evidence type="ECO:0000259" key="8">
    <source>
        <dbReference type="SMART" id="SM01007"/>
    </source>
</evidence>
<evidence type="ECO:0000256" key="5">
    <source>
        <dbReference type="ARBA" id="ARBA00023167"/>
    </source>
</evidence>
<protein>
    <recommendedName>
        <fullName evidence="7">Probable methylthioribulose-1-phosphate dehydratase</fullName>
        <shortName evidence="7">MTRu-1-P dehydratase</shortName>
        <ecNumber evidence="7">4.2.1.109</ecNumber>
    </recommendedName>
</protein>
<dbReference type="HAMAP" id="MF_03116">
    <property type="entry name" value="Salvage_MtnB_euk"/>
    <property type="match status" value="1"/>
</dbReference>
<dbReference type="SUPFAM" id="SSF53639">
    <property type="entry name" value="AraD/HMP-PK domain-like"/>
    <property type="match status" value="1"/>
</dbReference>
<feature type="binding site" evidence="7">
    <location>
        <position position="85"/>
    </location>
    <ligand>
        <name>substrate</name>
    </ligand>
</feature>
<keyword evidence="3 7" id="KW-0479">Metal-binding</keyword>
<comment type="cofactor">
    <cofactor evidence="7">
        <name>Zn(2+)</name>
        <dbReference type="ChEBI" id="CHEBI:29105"/>
    </cofactor>
    <text evidence="7">Binds 1 zinc ion per subunit.</text>
</comment>
<accession>U5KM19</accession>
<keyword evidence="2 7" id="KW-0028">Amino-acid biosynthesis</keyword>
<dbReference type="Pfam" id="PF00596">
    <property type="entry name" value="Aldolase_II"/>
    <property type="match status" value="1"/>
</dbReference>
<feature type="domain" description="Class II aldolase/adducin N-terminal" evidence="8">
    <location>
        <begin position="14"/>
        <end position="209"/>
    </location>
</feature>
<dbReference type="PANTHER" id="PTHR10640">
    <property type="entry name" value="METHYLTHIORIBULOSE-1-PHOSPHATE DEHYDRATASE"/>
    <property type="match status" value="1"/>
</dbReference>
<feature type="binding site" evidence="7">
    <location>
        <position position="105"/>
    </location>
    <ligand>
        <name>Zn(2+)</name>
        <dbReference type="ChEBI" id="CHEBI:29105"/>
    </ligand>
</feature>
<dbReference type="PANTHER" id="PTHR10640:SF7">
    <property type="entry name" value="METHYLTHIORIBULOSE-1-PHOSPHATE DEHYDRATASE"/>
    <property type="match status" value="1"/>
</dbReference>
<dbReference type="Gene3D" id="3.40.225.10">
    <property type="entry name" value="Class II aldolase/adducin N-terminal domain"/>
    <property type="match status" value="1"/>
</dbReference>
<dbReference type="FunFam" id="3.40.225.10:FF:000003">
    <property type="entry name" value="Methylthioribulose-1-phosphate dehydratase"/>
    <property type="match status" value="1"/>
</dbReference>
<dbReference type="GO" id="GO:0005737">
    <property type="term" value="C:cytoplasm"/>
    <property type="evidence" value="ECO:0007669"/>
    <property type="project" value="UniProtKB-SubCell"/>
</dbReference>
<dbReference type="AlphaFoldDB" id="U5KM19"/>
<organism evidence="9">
    <name type="scientific">Angomonas desouzai</name>
    <dbReference type="NCBI Taxonomy" id="59800"/>
    <lineage>
        <taxon>Eukaryota</taxon>
        <taxon>Discoba</taxon>
        <taxon>Euglenozoa</taxon>
        <taxon>Kinetoplastea</taxon>
        <taxon>Metakinetoplastina</taxon>
        <taxon>Trypanosomatida</taxon>
        <taxon>Trypanosomatidae</taxon>
        <taxon>Strigomonadinae</taxon>
        <taxon>Angomonas</taxon>
    </lineage>
</organism>
<keyword evidence="6 7" id="KW-0456">Lyase</keyword>
<dbReference type="InterPro" id="IPR001303">
    <property type="entry name" value="Aldolase_II/adducin_N"/>
</dbReference>
<evidence type="ECO:0000256" key="2">
    <source>
        <dbReference type="ARBA" id="ARBA00022605"/>
    </source>
</evidence>
<comment type="subcellular location">
    <subcellularLocation>
        <location evidence="7">Cytoplasm</location>
    </subcellularLocation>
</comment>
<reference evidence="9" key="1">
    <citation type="submission" date="2013-02" db="EMBL/GenBank/DDBJ databases">
        <title>Genomic Cooperation Between Trypanosomatids and Their Bacterial Endosymbionts in the Synthesis of Essential Amino Acids Heavily Influenced by Multiple Lateral Gene Transfer Events.</title>
        <authorList>
            <person name="Alves J.M.P."/>
            <person name="Klein C."/>
            <person name="Maia da Silva F."/>
            <person name="Costa Martins A.G."/>
            <person name="Serrano M.G."/>
            <person name="Buck G.A."/>
            <person name="Vasconcelos A.T.R."/>
            <person name="France-Sagot M."/>
            <person name="Teixeira M.M.G."/>
            <person name="Motta M.C.M."/>
            <person name="Camargo E.P."/>
        </authorList>
    </citation>
    <scope>NUCLEOTIDE SEQUENCE</scope>
</reference>
<proteinExistence type="inferred from homology"/>
<evidence type="ECO:0000313" key="9">
    <source>
        <dbReference type="EMBL" id="AGT02796.1"/>
    </source>
</evidence>
<dbReference type="UniPathway" id="UPA00904">
    <property type="reaction ID" value="UER00875"/>
</dbReference>
<name>U5KM19_9TRYP</name>
<dbReference type="SMART" id="SM01007">
    <property type="entry name" value="Aldolase_II"/>
    <property type="match status" value="1"/>
</dbReference>
<evidence type="ECO:0000256" key="7">
    <source>
        <dbReference type="HAMAP-Rule" id="MF_03116"/>
    </source>
</evidence>
<evidence type="ECO:0000256" key="6">
    <source>
        <dbReference type="ARBA" id="ARBA00023239"/>
    </source>
</evidence>
<keyword evidence="4 7" id="KW-0862">Zinc</keyword>
<evidence type="ECO:0000256" key="3">
    <source>
        <dbReference type="ARBA" id="ARBA00022723"/>
    </source>
</evidence>
<dbReference type="GO" id="GO:0008270">
    <property type="term" value="F:zinc ion binding"/>
    <property type="evidence" value="ECO:0007669"/>
    <property type="project" value="UniProtKB-UniRule"/>
</dbReference>
<comment type="function">
    <text evidence="7">Catalyzes the dehydration of methylthioribulose-1-phosphate (MTRu-1-P) into 2,3-diketo-5-methylthiopentyl-1-phosphate (DK-MTP-1-P).</text>
</comment>
<dbReference type="InterPro" id="IPR017714">
    <property type="entry name" value="MethylthioRu-1-P_deHdtase_MtnB"/>
</dbReference>
<feature type="binding site" evidence="7">
    <location>
        <position position="182"/>
    </location>
    <ligand>
        <name>Zn(2+)</name>
        <dbReference type="ChEBI" id="CHEBI:29105"/>
    </ligand>
</feature>
<comment type="catalytic activity">
    <reaction evidence="7">
        <text>5-(methylsulfanyl)-D-ribulose 1-phosphate = 5-methylsulfanyl-2,3-dioxopentyl phosphate + H2O</text>
        <dbReference type="Rhea" id="RHEA:15549"/>
        <dbReference type="ChEBI" id="CHEBI:15377"/>
        <dbReference type="ChEBI" id="CHEBI:58548"/>
        <dbReference type="ChEBI" id="CHEBI:58828"/>
        <dbReference type="EC" id="4.2.1.109"/>
    </reaction>
</comment>
<evidence type="ECO:0000256" key="1">
    <source>
        <dbReference type="ARBA" id="ARBA00022490"/>
    </source>
</evidence>
<dbReference type="GO" id="GO:0019509">
    <property type="term" value="P:L-methionine salvage from methylthioadenosine"/>
    <property type="evidence" value="ECO:0007669"/>
    <property type="project" value="UniProtKB-UniRule"/>
</dbReference>
<dbReference type="NCBIfam" id="TIGR03328">
    <property type="entry name" value="salvage_mtnB"/>
    <property type="match status" value="1"/>
</dbReference>
<comment type="similarity">
    <text evidence="7">Belongs to the aldolase class II family. MtnB subfamily.</text>
</comment>
<keyword evidence="5 7" id="KW-0486">Methionine biosynthesis</keyword>
<dbReference type="GO" id="GO:0046570">
    <property type="term" value="F:methylthioribulose 1-phosphate dehydratase activity"/>
    <property type="evidence" value="ECO:0007669"/>
    <property type="project" value="UniProtKB-UniRule"/>
</dbReference>
<feature type="binding site" evidence="7">
    <location>
        <position position="103"/>
    </location>
    <ligand>
        <name>Zn(2+)</name>
        <dbReference type="ChEBI" id="CHEBI:29105"/>
    </ligand>
</feature>